<dbReference type="CDD" id="cd00077">
    <property type="entry name" value="HDc"/>
    <property type="match status" value="1"/>
</dbReference>
<proteinExistence type="predicted"/>
<evidence type="ECO:0000313" key="2">
    <source>
        <dbReference type="EMBL" id="MFH8583529.1"/>
    </source>
</evidence>
<reference evidence="2 3" key="1">
    <citation type="submission" date="2024-10" db="EMBL/GenBank/DDBJ databases">
        <title>The Natural Products Discovery Center: Release of the First 8490 Sequenced Strains for Exploring Actinobacteria Biosynthetic Diversity.</title>
        <authorList>
            <person name="Kalkreuter E."/>
            <person name="Kautsar S.A."/>
            <person name="Yang D."/>
            <person name="Bader C.D."/>
            <person name="Teijaro C.N."/>
            <person name="Fluegel L."/>
            <person name="Davis C.M."/>
            <person name="Simpson J.R."/>
            <person name="Lauterbach L."/>
            <person name="Steele A.D."/>
            <person name="Gui C."/>
            <person name="Meng S."/>
            <person name="Li G."/>
            <person name="Viehrig K."/>
            <person name="Ye F."/>
            <person name="Su P."/>
            <person name="Kiefer A.F."/>
            <person name="Nichols A."/>
            <person name="Cepeda A.J."/>
            <person name="Yan W."/>
            <person name="Fan B."/>
            <person name="Jiang Y."/>
            <person name="Adhikari A."/>
            <person name="Zheng C.-J."/>
            <person name="Schuster L."/>
            <person name="Cowan T.M."/>
            <person name="Smanski M.J."/>
            <person name="Chevrette M.G."/>
            <person name="De Carvalho L.P.S."/>
            <person name="Shen B."/>
        </authorList>
    </citation>
    <scope>NUCLEOTIDE SEQUENCE [LARGE SCALE GENOMIC DNA]</scope>
    <source>
        <strain evidence="2 3">NPDC018013</strain>
    </source>
</reference>
<dbReference type="Pfam" id="PF01966">
    <property type="entry name" value="HD"/>
    <property type="match status" value="1"/>
</dbReference>
<organism evidence="2 3">
    <name type="scientific">Streptomyces celluloflavus</name>
    <dbReference type="NCBI Taxonomy" id="58344"/>
    <lineage>
        <taxon>Bacteria</taxon>
        <taxon>Bacillati</taxon>
        <taxon>Actinomycetota</taxon>
        <taxon>Actinomycetes</taxon>
        <taxon>Kitasatosporales</taxon>
        <taxon>Streptomycetaceae</taxon>
        <taxon>Streptomyces</taxon>
    </lineage>
</organism>
<dbReference type="SUPFAM" id="SSF109604">
    <property type="entry name" value="HD-domain/PDEase-like"/>
    <property type="match status" value="1"/>
</dbReference>
<comment type="caution">
    <text evidence="2">The sequence shown here is derived from an EMBL/GenBank/DDBJ whole genome shotgun (WGS) entry which is preliminary data.</text>
</comment>
<evidence type="ECO:0000313" key="3">
    <source>
        <dbReference type="Proteomes" id="UP001610990"/>
    </source>
</evidence>
<evidence type="ECO:0000259" key="1">
    <source>
        <dbReference type="SMART" id="SM00471"/>
    </source>
</evidence>
<dbReference type="EMBL" id="JBIRGH010000002">
    <property type="protein sequence ID" value="MFH8583529.1"/>
    <property type="molecule type" value="Genomic_DNA"/>
</dbReference>
<accession>A0ABW7R7Z8</accession>
<name>A0ABW7R7Z8_9ACTN</name>
<keyword evidence="3" id="KW-1185">Reference proteome</keyword>
<dbReference type="NCBIfam" id="TIGR00277">
    <property type="entry name" value="HDIG"/>
    <property type="match status" value="1"/>
</dbReference>
<dbReference type="Gene3D" id="1.10.3210.10">
    <property type="entry name" value="Hypothetical protein af1432"/>
    <property type="match status" value="1"/>
</dbReference>
<dbReference type="Proteomes" id="UP001610990">
    <property type="component" value="Unassembled WGS sequence"/>
</dbReference>
<dbReference type="RefSeq" id="WP_397671476.1">
    <property type="nucleotide sequence ID" value="NZ_JBIRGH010000002.1"/>
</dbReference>
<protein>
    <submittedName>
        <fullName evidence="2">HDIG domain-containing metalloprotein</fullName>
    </submittedName>
</protein>
<dbReference type="SMART" id="SM00471">
    <property type="entry name" value="HDc"/>
    <property type="match status" value="1"/>
</dbReference>
<gene>
    <name evidence="2" type="ORF">ACH4GP_03910</name>
</gene>
<dbReference type="InterPro" id="IPR006674">
    <property type="entry name" value="HD_domain"/>
</dbReference>
<dbReference type="InterPro" id="IPR003607">
    <property type="entry name" value="HD/PDEase_dom"/>
</dbReference>
<sequence length="198" mass="22312">MILPTTQEIRALHEKYAPTRAALDLVYTHCEIVSRIAEQLMADTVLPLDAALVRVGALLHDIGVYRLYDRAGRLDHSSYLRHGILGHEILRQEGFPERLRRFCSCHTGVGITRHDIHENGLDLPEADYLAETTEEQLVMYADKFHSKTTPPTFLTASSYGVHLEKFGGDKLHAFHLLRTRFGEPDLTSLGAQYGHPQA</sequence>
<dbReference type="InterPro" id="IPR006675">
    <property type="entry name" value="HDIG_dom"/>
</dbReference>
<feature type="domain" description="HD/PDEase" evidence="1">
    <location>
        <begin position="22"/>
        <end position="156"/>
    </location>
</feature>